<evidence type="ECO:0000313" key="4">
    <source>
        <dbReference type="Proteomes" id="UP001165041"/>
    </source>
</evidence>
<dbReference type="Proteomes" id="UP001165041">
    <property type="component" value="Unassembled WGS sequence"/>
</dbReference>
<evidence type="ECO:0000256" key="2">
    <source>
        <dbReference type="SAM" id="SignalP"/>
    </source>
</evidence>
<keyword evidence="2" id="KW-0732">Signal</keyword>
<feature type="signal peptide" evidence="2">
    <location>
        <begin position="1"/>
        <end position="21"/>
    </location>
</feature>
<evidence type="ECO:0008006" key="5">
    <source>
        <dbReference type="Google" id="ProtNLM"/>
    </source>
</evidence>
<organism evidence="3 4">
    <name type="scientific">Kitasatospora phosalacinea</name>
    <dbReference type="NCBI Taxonomy" id="2065"/>
    <lineage>
        <taxon>Bacteria</taxon>
        <taxon>Bacillati</taxon>
        <taxon>Actinomycetota</taxon>
        <taxon>Actinomycetes</taxon>
        <taxon>Kitasatosporales</taxon>
        <taxon>Streptomycetaceae</taxon>
        <taxon>Kitasatospora</taxon>
    </lineage>
</organism>
<sequence length="282" mass="28531">MRALRTVAVACVAIGALTACSSSGSGGSTDAKTGGDASQSAPAAGKGGAKLPPKEALLASAAVMEKAGSAKLAVKGGEADDDGTVDYVWKDPASFLMTGTEDGKEIKALVVGGQMYVGVTPDMAAVAKGKKWVSLDASDGSAEDGNETASLNAMVQVMNPAIQLAAAAPTATLAGTETVSGQSTTHYRSEMKAEDLVSKMKLDGALKPKVLAEIKKDGDTVVVELWINDKGELVQQSVTGSSPKAGDKPETITYSGLGTVKATPAPAAGEVLKLSDLMQQMQ</sequence>
<proteinExistence type="predicted"/>
<name>A0A9W6V0U7_9ACTN</name>
<dbReference type="PROSITE" id="PS51257">
    <property type="entry name" value="PROKAR_LIPOPROTEIN"/>
    <property type="match status" value="1"/>
</dbReference>
<feature type="compositionally biased region" description="Low complexity" evidence="1">
    <location>
        <begin position="28"/>
        <end position="50"/>
    </location>
</feature>
<dbReference type="AlphaFoldDB" id="A0A9W6V0U7"/>
<feature type="region of interest" description="Disordered" evidence="1">
    <location>
        <begin position="22"/>
        <end position="50"/>
    </location>
</feature>
<protein>
    <recommendedName>
        <fullName evidence="5">Lipoprotein</fullName>
    </recommendedName>
</protein>
<dbReference type="SUPFAM" id="SSF89392">
    <property type="entry name" value="Prokaryotic lipoproteins and lipoprotein localization factors"/>
    <property type="match status" value="1"/>
</dbReference>
<dbReference type="Gene3D" id="2.50.20.20">
    <property type="match status" value="1"/>
</dbReference>
<dbReference type="InterPro" id="IPR029046">
    <property type="entry name" value="LolA/LolB/LppX"/>
</dbReference>
<gene>
    <name evidence="3" type="ORF">Kpho02_35530</name>
</gene>
<accession>A0A9W6V0U7</accession>
<evidence type="ECO:0000256" key="1">
    <source>
        <dbReference type="SAM" id="MobiDB-lite"/>
    </source>
</evidence>
<feature type="chain" id="PRO_5040882161" description="Lipoprotein" evidence="2">
    <location>
        <begin position="22"/>
        <end position="282"/>
    </location>
</feature>
<evidence type="ECO:0000313" key="3">
    <source>
        <dbReference type="EMBL" id="GLW71254.1"/>
    </source>
</evidence>
<dbReference type="EMBL" id="BSSA01000011">
    <property type="protein sequence ID" value="GLW71254.1"/>
    <property type="molecule type" value="Genomic_DNA"/>
</dbReference>
<comment type="caution">
    <text evidence="3">The sequence shown here is derived from an EMBL/GenBank/DDBJ whole genome shotgun (WGS) entry which is preliminary data.</text>
</comment>
<reference evidence="3" key="1">
    <citation type="submission" date="2023-02" db="EMBL/GenBank/DDBJ databases">
        <title>Kitasatospora phosalacinea NBRC 14627.</title>
        <authorList>
            <person name="Ichikawa N."/>
            <person name="Sato H."/>
            <person name="Tonouchi N."/>
        </authorList>
    </citation>
    <scope>NUCLEOTIDE SEQUENCE</scope>
    <source>
        <strain evidence="3">NBRC 14627</strain>
    </source>
</reference>